<organism evidence="2 3">
    <name type="scientific">Treponema maltophilum ATCC 51939</name>
    <dbReference type="NCBI Taxonomy" id="1125699"/>
    <lineage>
        <taxon>Bacteria</taxon>
        <taxon>Pseudomonadati</taxon>
        <taxon>Spirochaetota</taxon>
        <taxon>Spirochaetia</taxon>
        <taxon>Spirochaetales</taxon>
        <taxon>Treponemataceae</taxon>
        <taxon>Treponema</taxon>
    </lineage>
</organism>
<dbReference type="PROSITE" id="PS51257">
    <property type="entry name" value="PROKAR_LIPOPROTEIN"/>
    <property type="match status" value="1"/>
</dbReference>
<dbReference type="GO" id="GO:0071281">
    <property type="term" value="P:cellular response to iron ion"/>
    <property type="evidence" value="ECO:0007669"/>
    <property type="project" value="TreeGrafter"/>
</dbReference>
<reference evidence="2 3" key="1">
    <citation type="submission" date="2013-04" db="EMBL/GenBank/DDBJ databases">
        <title>The Genome Sequence of Treponema maltophilum ATCC 51939.</title>
        <authorList>
            <consortium name="The Broad Institute Genomics Platform"/>
            <person name="Earl A."/>
            <person name="Ward D."/>
            <person name="Feldgarden M."/>
            <person name="Gevers D."/>
            <person name="Leonetti C."/>
            <person name="Blanton J.M."/>
            <person name="Dewhirst F.E."/>
            <person name="Izard J."/>
            <person name="Walker B."/>
            <person name="Young S."/>
            <person name="Zeng Q."/>
            <person name="Gargeya S."/>
            <person name="Fitzgerald M."/>
            <person name="Haas B."/>
            <person name="Abouelleil A."/>
            <person name="Allen A.W."/>
            <person name="Alvarado L."/>
            <person name="Arachchi H.M."/>
            <person name="Berlin A.M."/>
            <person name="Chapman S.B."/>
            <person name="Gainer-Dewar J."/>
            <person name="Goldberg J."/>
            <person name="Griggs A."/>
            <person name="Gujja S."/>
            <person name="Hansen M."/>
            <person name="Howarth C."/>
            <person name="Imamovic A."/>
            <person name="Ireland A."/>
            <person name="Larimer J."/>
            <person name="McCowan C."/>
            <person name="Murphy C."/>
            <person name="Pearson M."/>
            <person name="Poon T.W."/>
            <person name="Priest M."/>
            <person name="Roberts A."/>
            <person name="Saif S."/>
            <person name="Shea T."/>
            <person name="Sisk P."/>
            <person name="Sykes S."/>
            <person name="Wortman J."/>
            <person name="Nusbaum C."/>
            <person name="Birren B."/>
        </authorList>
    </citation>
    <scope>NUCLEOTIDE SEQUENCE [LARGE SCALE GENOMIC DNA]</scope>
    <source>
        <strain evidence="2 3">ATCC 51939</strain>
    </source>
</reference>
<dbReference type="AlphaFoldDB" id="S3KGB9"/>
<gene>
    <name evidence="2" type="ORF">HMPREF9194_01632</name>
</gene>
<dbReference type="RefSeq" id="WP_016525898.1">
    <property type="nucleotide sequence ID" value="NZ_KE332518.1"/>
</dbReference>
<dbReference type="InterPro" id="IPR002491">
    <property type="entry name" value="ABC_transptr_periplasmic_BD"/>
</dbReference>
<dbReference type="PATRIC" id="fig|1125699.3.peg.1645"/>
<dbReference type="PANTHER" id="PTHR30535:SF34">
    <property type="entry name" value="MOLYBDATE-BINDING PROTEIN MOLA"/>
    <property type="match status" value="1"/>
</dbReference>
<dbReference type="HOGENOM" id="CLU_038034_13_3_12"/>
<sequence length="371" mass="41585">MKKSIILTASTVAVIAAILCVSVSCKGKQNAKAEPAFRTVIDHNGETAEIPNKINKIVIHQLLPLPSVLCVFDGSADRLIGIPPGSMTAARGSLLEKTFPRITTLSTEFTNGNDLNIEALLSLEPDVVFHGAGPELSKQLRDAGIRTVGFSARKFNYDCIVTFEKWIELLGQTLDKEDKAAGIGEYGRQVYNDIQSRLAKVEEKDKPRAMILFNYNDSALTVSGSNFFGQYWLTSTGAVNVAQDLSGVAPVNMEQIIQWDPDIIYITNFSPRMPEDLIENKVAGHDWSQIKAVKNKKVYKFPLGMYRWFPPASEVPLVLQWLAKHNQPEIFKDLDMNAETKKFYEKFYQLNIDDEDIRTIYNPSREAGKYK</sequence>
<dbReference type="STRING" id="1125699.HMPREF9194_01632"/>
<proteinExistence type="predicted"/>
<dbReference type="PANTHER" id="PTHR30535">
    <property type="entry name" value="VITAMIN B12-BINDING PROTEIN"/>
    <property type="match status" value="1"/>
</dbReference>
<accession>S3KGB9</accession>
<dbReference type="Pfam" id="PF01497">
    <property type="entry name" value="Peripla_BP_2"/>
    <property type="match status" value="1"/>
</dbReference>
<dbReference type="eggNOG" id="COG0614">
    <property type="taxonomic scope" value="Bacteria"/>
</dbReference>
<dbReference type="Proteomes" id="UP000014541">
    <property type="component" value="Unassembled WGS sequence"/>
</dbReference>
<keyword evidence="3" id="KW-1185">Reference proteome</keyword>
<protein>
    <recommendedName>
        <fullName evidence="1">Fe/B12 periplasmic-binding domain-containing protein</fullName>
    </recommendedName>
</protein>
<comment type="caution">
    <text evidence="2">The sequence shown here is derived from an EMBL/GenBank/DDBJ whole genome shotgun (WGS) entry which is preliminary data.</text>
</comment>
<dbReference type="EMBL" id="ATFF01000006">
    <property type="protein sequence ID" value="EPF31287.1"/>
    <property type="molecule type" value="Genomic_DNA"/>
</dbReference>
<evidence type="ECO:0000313" key="3">
    <source>
        <dbReference type="Proteomes" id="UP000014541"/>
    </source>
</evidence>
<dbReference type="OrthoDB" id="368509at2"/>
<dbReference type="Gene3D" id="1.20.58.2180">
    <property type="match status" value="1"/>
</dbReference>
<dbReference type="PROSITE" id="PS50983">
    <property type="entry name" value="FE_B12_PBP"/>
    <property type="match status" value="1"/>
</dbReference>
<evidence type="ECO:0000259" key="1">
    <source>
        <dbReference type="PROSITE" id="PS50983"/>
    </source>
</evidence>
<dbReference type="InterPro" id="IPR050902">
    <property type="entry name" value="ABC_Transporter_SBP"/>
</dbReference>
<name>S3KGB9_TREMA</name>
<dbReference type="SUPFAM" id="SSF53807">
    <property type="entry name" value="Helical backbone' metal receptor"/>
    <property type="match status" value="1"/>
</dbReference>
<feature type="domain" description="Fe/B12 periplasmic-binding" evidence="1">
    <location>
        <begin position="56"/>
        <end position="330"/>
    </location>
</feature>
<evidence type="ECO:0000313" key="2">
    <source>
        <dbReference type="EMBL" id="EPF31287.1"/>
    </source>
</evidence>
<dbReference type="Gene3D" id="3.40.50.1980">
    <property type="entry name" value="Nitrogenase molybdenum iron protein domain"/>
    <property type="match status" value="2"/>
</dbReference>